<dbReference type="eggNOG" id="ENOG5032DGT">
    <property type="taxonomic scope" value="Bacteria"/>
</dbReference>
<sequence>MQLSASKAFRRKAAFTVTAAMAVVGFTATTASANWSSYISSWTDGERSREWTDSGTYSQVQFRSCFAQYGTSKQVVVKMWKIDTWTPNDDLGSKTFTNCFNGSSSWSNGEWTNVPTGEHTLQFEADKIAQGGSCCLLNVAEVYVDTSQAD</sequence>
<feature type="signal peptide" evidence="1">
    <location>
        <begin position="1"/>
        <end position="33"/>
    </location>
</feature>
<reference evidence="2 3" key="1">
    <citation type="submission" date="2014-02" db="EMBL/GenBank/DDBJ databases">
        <title>The genome announcement of Streptomyces toyocaensis NRRL15009.</title>
        <authorList>
            <person name="Hong H.-J."/>
            <person name="Kwun M.J."/>
        </authorList>
    </citation>
    <scope>NUCLEOTIDE SEQUENCE [LARGE SCALE GENOMIC DNA]</scope>
    <source>
        <strain evidence="2 3">NRRL 15009</strain>
    </source>
</reference>
<accession>A0A081XX35</accession>
<dbReference type="Proteomes" id="UP000028341">
    <property type="component" value="Unassembled WGS sequence"/>
</dbReference>
<dbReference type="OrthoDB" id="4331468at2"/>
<comment type="caution">
    <text evidence="2">The sequence shown here is derived from an EMBL/GenBank/DDBJ whole genome shotgun (WGS) entry which is preliminary data.</text>
</comment>
<feature type="chain" id="PRO_5001767124" description="Secreted protein" evidence="1">
    <location>
        <begin position="34"/>
        <end position="150"/>
    </location>
</feature>
<dbReference type="AlphaFoldDB" id="A0A081XX35"/>
<evidence type="ECO:0000256" key="1">
    <source>
        <dbReference type="SAM" id="SignalP"/>
    </source>
</evidence>
<evidence type="ECO:0000313" key="3">
    <source>
        <dbReference type="Proteomes" id="UP000028341"/>
    </source>
</evidence>
<dbReference type="EMBL" id="JFCB01000003">
    <property type="protein sequence ID" value="KES08108.1"/>
    <property type="molecule type" value="Genomic_DNA"/>
</dbReference>
<evidence type="ECO:0000313" key="2">
    <source>
        <dbReference type="EMBL" id="KES08108.1"/>
    </source>
</evidence>
<proteinExistence type="predicted"/>
<gene>
    <name evidence="2" type="ORF">BU52_06675</name>
</gene>
<keyword evidence="1" id="KW-0732">Signal</keyword>
<protein>
    <recommendedName>
        <fullName evidence="4">Secreted protein</fullName>
    </recommendedName>
</protein>
<name>A0A081XX35_STRTO</name>
<organism evidence="2 3">
    <name type="scientific">Streptomyces toyocaensis</name>
    <dbReference type="NCBI Taxonomy" id="55952"/>
    <lineage>
        <taxon>Bacteria</taxon>
        <taxon>Bacillati</taxon>
        <taxon>Actinomycetota</taxon>
        <taxon>Actinomycetes</taxon>
        <taxon>Kitasatosporales</taxon>
        <taxon>Streptomycetaceae</taxon>
        <taxon>Streptomyces</taxon>
    </lineage>
</organism>
<evidence type="ECO:0008006" key="4">
    <source>
        <dbReference type="Google" id="ProtNLM"/>
    </source>
</evidence>
<dbReference type="STRING" id="55952.BU52_06675"/>
<keyword evidence="3" id="KW-1185">Reference proteome</keyword>
<dbReference type="RefSeq" id="WP_051857979.1">
    <property type="nucleotide sequence ID" value="NZ_JBFADL010000001.1"/>
</dbReference>